<dbReference type="GO" id="GO:0004794">
    <property type="term" value="F:threonine deaminase activity"/>
    <property type="evidence" value="ECO:0007669"/>
    <property type="project" value="TreeGrafter"/>
</dbReference>
<dbReference type="InterPro" id="IPR050147">
    <property type="entry name" value="Ser/Thr_Dehydratase"/>
</dbReference>
<dbReference type="PANTHER" id="PTHR48078:SF11">
    <property type="entry name" value="THREONINE DEHYDRATASE, MITOCHONDRIAL"/>
    <property type="match status" value="1"/>
</dbReference>
<dbReference type="GO" id="GO:0006567">
    <property type="term" value="P:L-threonine catabolic process"/>
    <property type="evidence" value="ECO:0007669"/>
    <property type="project" value="TreeGrafter"/>
</dbReference>
<reference evidence="5 6" key="1">
    <citation type="journal article" date="2019" name="Nat. Plants">
        <title>Genome sequencing of Musa balbisiana reveals subgenome evolution and function divergence in polyploid bananas.</title>
        <authorList>
            <person name="Yao X."/>
        </authorList>
    </citation>
    <scope>NUCLEOTIDE SEQUENCE [LARGE SCALE GENOMIC DNA]</scope>
    <source>
        <strain evidence="6">cv. DH-PKW</strain>
        <tissue evidence="5">Leaves</tissue>
    </source>
</reference>
<evidence type="ECO:0000256" key="2">
    <source>
        <dbReference type="ARBA" id="ARBA00022898"/>
    </source>
</evidence>
<keyword evidence="2" id="KW-0663">Pyridoxal phosphate</keyword>
<evidence type="ECO:0000313" key="6">
    <source>
        <dbReference type="Proteomes" id="UP000317650"/>
    </source>
</evidence>
<dbReference type="GO" id="GO:0006565">
    <property type="term" value="P:L-serine catabolic process"/>
    <property type="evidence" value="ECO:0007669"/>
    <property type="project" value="TreeGrafter"/>
</dbReference>
<comment type="caution">
    <text evidence="5">The sequence shown here is derived from an EMBL/GenBank/DDBJ whole genome shotgun (WGS) entry which is preliminary data.</text>
</comment>
<dbReference type="EMBL" id="PYDT01000001">
    <property type="protein sequence ID" value="THU73067.1"/>
    <property type="molecule type" value="Genomic_DNA"/>
</dbReference>
<dbReference type="GO" id="GO:0009097">
    <property type="term" value="P:isoleucine biosynthetic process"/>
    <property type="evidence" value="ECO:0007669"/>
    <property type="project" value="TreeGrafter"/>
</dbReference>
<sequence>MKYLTNIRSSRVYDVAIESPLQLAPKLSERLVWRSVERLDATVVLKRDSYDEAQSYTKQRAKQECHTFIHPFDHSDVITGQGTTGMEIVHELKGPLHAIFIIGVEPSDTNAMALSLHHGQRIMLEEVGGFADGVAVKVVGEETFHLRRELVDGVVLVCHDAICASIKKMFEEKRSIIEPASAFSLAGAEAYCKFCGLEDANVVAITSGANMNFDRLRLVTDLADVGRKQEAVLAAILPEEHGIFKTFCKLLIFAVSDFILTDPGAMANRKKTALLRIINLTNHDLTKDHLRYFISYLGINTLGITLLAKADAALLQENK</sequence>
<keyword evidence="6" id="KW-1185">Reference proteome</keyword>
<dbReference type="InterPro" id="IPR001926">
    <property type="entry name" value="TrpB-like_PALP"/>
</dbReference>
<dbReference type="STRING" id="52838.A0A4S8KD34"/>
<dbReference type="InterPro" id="IPR036052">
    <property type="entry name" value="TrpB-like_PALP_sf"/>
</dbReference>
<gene>
    <name evidence="5" type="ORF">C4D60_Mb04t18910</name>
</gene>
<dbReference type="GO" id="GO:0003941">
    <property type="term" value="F:L-serine ammonia-lyase activity"/>
    <property type="evidence" value="ECO:0007669"/>
    <property type="project" value="TreeGrafter"/>
</dbReference>
<evidence type="ECO:0000256" key="1">
    <source>
        <dbReference type="ARBA" id="ARBA00001933"/>
    </source>
</evidence>
<feature type="domain" description="Tryptophan synthase beta chain-like PALP" evidence="4">
    <location>
        <begin position="37"/>
        <end position="100"/>
    </location>
</feature>
<dbReference type="Pfam" id="PF00291">
    <property type="entry name" value="PALP"/>
    <property type="match status" value="2"/>
</dbReference>
<evidence type="ECO:0000313" key="5">
    <source>
        <dbReference type="EMBL" id="THU73067.1"/>
    </source>
</evidence>
<keyword evidence="3" id="KW-0456">Lyase</keyword>
<proteinExistence type="predicted"/>
<dbReference type="SUPFAM" id="SSF53686">
    <property type="entry name" value="Tryptophan synthase beta subunit-like PLP-dependent enzymes"/>
    <property type="match status" value="1"/>
</dbReference>
<feature type="domain" description="Tryptophan synthase beta chain-like PALP" evidence="4">
    <location>
        <begin position="101"/>
        <end position="208"/>
    </location>
</feature>
<evidence type="ECO:0000256" key="3">
    <source>
        <dbReference type="ARBA" id="ARBA00023239"/>
    </source>
</evidence>
<dbReference type="Gene3D" id="3.40.50.1100">
    <property type="match status" value="2"/>
</dbReference>
<dbReference type="PANTHER" id="PTHR48078">
    <property type="entry name" value="THREONINE DEHYDRATASE, MITOCHONDRIAL-RELATED"/>
    <property type="match status" value="1"/>
</dbReference>
<evidence type="ECO:0000259" key="4">
    <source>
        <dbReference type="Pfam" id="PF00291"/>
    </source>
</evidence>
<comment type="cofactor">
    <cofactor evidence="1">
        <name>pyridoxal 5'-phosphate</name>
        <dbReference type="ChEBI" id="CHEBI:597326"/>
    </cofactor>
</comment>
<accession>A0A4S8KD34</accession>
<protein>
    <recommendedName>
        <fullName evidence="4">Tryptophan synthase beta chain-like PALP domain-containing protein</fullName>
    </recommendedName>
</protein>
<dbReference type="AlphaFoldDB" id="A0A4S8KD34"/>
<name>A0A4S8KD34_MUSBA</name>
<organism evidence="5 6">
    <name type="scientific">Musa balbisiana</name>
    <name type="common">Banana</name>
    <dbReference type="NCBI Taxonomy" id="52838"/>
    <lineage>
        <taxon>Eukaryota</taxon>
        <taxon>Viridiplantae</taxon>
        <taxon>Streptophyta</taxon>
        <taxon>Embryophyta</taxon>
        <taxon>Tracheophyta</taxon>
        <taxon>Spermatophyta</taxon>
        <taxon>Magnoliopsida</taxon>
        <taxon>Liliopsida</taxon>
        <taxon>Zingiberales</taxon>
        <taxon>Musaceae</taxon>
        <taxon>Musa</taxon>
    </lineage>
</organism>
<dbReference type="Proteomes" id="UP000317650">
    <property type="component" value="Chromosome 4"/>
</dbReference>